<dbReference type="InterPro" id="IPR001279">
    <property type="entry name" value="Metallo-B-lactamas"/>
</dbReference>
<dbReference type="PANTHER" id="PTHR46018:SF4">
    <property type="entry name" value="METALLO-HYDROLASE YHFI-RELATED"/>
    <property type="match status" value="1"/>
</dbReference>
<sequence length="256" mass="27638">MKLTVLGCAGSFAGPHSPASSYLVQAVRDGRTHSVVFDLGNGSFGTLQRHLDPMALDAVFLSHLHPDHCIDLTGMYVYRKYHPDGAAGQRLAVHGPAGVRGRMRKAYEGLEDDGMDAQFDFRRLSDGATVEVGPLRITARSVEHPVEAFGFRIEADGAILTYSGDTDSCDGLLDLARESDLMLVDAAFVEGRDHTRGIHLTGRRAAEAAIVAGARRLMLTHLPAWNDPAVCRAEAEEVWPGEVEIARLGATYDLGS</sequence>
<dbReference type="CDD" id="cd07716">
    <property type="entry name" value="RNaseZ_short-form-like_MBL-fold"/>
    <property type="match status" value="1"/>
</dbReference>
<organism evidence="2 3">
    <name type="scientific">Nostocoides vanveenii</name>
    <dbReference type="NCBI Taxonomy" id="330835"/>
    <lineage>
        <taxon>Bacteria</taxon>
        <taxon>Bacillati</taxon>
        <taxon>Actinomycetota</taxon>
        <taxon>Actinomycetes</taxon>
        <taxon>Micrococcales</taxon>
        <taxon>Intrasporangiaceae</taxon>
        <taxon>Nostocoides</taxon>
    </lineage>
</organism>
<evidence type="ECO:0000313" key="3">
    <source>
        <dbReference type="Proteomes" id="UP001501475"/>
    </source>
</evidence>
<protein>
    <submittedName>
        <fullName evidence="2">MBL fold metallo-hydrolase</fullName>
    </submittedName>
</protein>
<name>A0ABN2L3U6_9MICO</name>
<dbReference type="RefSeq" id="WP_344068140.1">
    <property type="nucleotide sequence ID" value="NZ_BAAAPN010000096.1"/>
</dbReference>
<dbReference type="Proteomes" id="UP001501475">
    <property type="component" value="Unassembled WGS sequence"/>
</dbReference>
<keyword evidence="3" id="KW-1185">Reference proteome</keyword>
<evidence type="ECO:0000259" key="1">
    <source>
        <dbReference type="SMART" id="SM00849"/>
    </source>
</evidence>
<dbReference type="PANTHER" id="PTHR46018">
    <property type="entry name" value="ZINC PHOSPHODIESTERASE ELAC PROTEIN 1"/>
    <property type="match status" value="1"/>
</dbReference>
<reference evidence="2 3" key="1">
    <citation type="journal article" date="2019" name="Int. J. Syst. Evol. Microbiol.">
        <title>The Global Catalogue of Microorganisms (GCM) 10K type strain sequencing project: providing services to taxonomists for standard genome sequencing and annotation.</title>
        <authorList>
            <consortium name="The Broad Institute Genomics Platform"/>
            <consortium name="The Broad Institute Genome Sequencing Center for Infectious Disease"/>
            <person name="Wu L."/>
            <person name="Ma J."/>
        </authorList>
    </citation>
    <scope>NUCLEOTIDE SEQUENCE [LARGE SCALE GENOMIC DNA]</scope>
    <source>
        <strain evidence="2 3">JCM 15591</strain>
    </source>
</reference>
<comment type="caution">
    <text evidence="2">The sequence shown here is derived from an EMBL/GenBank/DDBJ whole genome shotgun (WGS) entry which is preliminary data.</text>
</comment>
<accession>A0ABN2L3U6</accession>
<dbReference type="SUPFAM" id="SSF56281">
    <property type="entry name" value="Metallo-hydrolase/oxidoreductase"/>
    <property type="match status" value="1"/>
</dbReference>
<feature type="domain" description="Metallo-beta-lactamase" evidence="1">
    <location>
        <begin position="18"/>
        <end position="221"/>
    </location>
</feature>
<dbReference type="EMBL" id="BAAAPN010000096">
    <property type="protein sequence ID" value="GAA1772742.1"/>
    <property type="molecule type" value="Genomic_DNA"/>
</dbReference>
<proteinExistence type="predicted"/>
<dbReference type="Gene3D" id="3.60.15.10">
    <property type="entry name" value="Ribonuclease Z/Hydroxyacylglutathione hydrolase-like"/>
    <property type="match status" value="1"/>
</dbReference>
<evidence type="ECO:0000313" key="2">
    <source>
        <dbReference type="EMBL" id="GAA1772742.1"/>
    </source>
</evidence>
<dbReference type="InterPro" id="IPR036866">
    <property type="entry name" value="RibonucZ/Hydroxyglut_hydro"/>
</dbReference>
<dbReference type="SMART" id="SM00849">
    <property type="entry name" value="Lactamase_B"/>
    <property type="match status" value="1"/>
</dbReference>
<dbReference type="Pfam" id="PF12706">
    <property type="entry name" value="Lactamase_B_2"/>
    <property type="match status" value="1"/>
</dbReference>
<gene>
    <name evidence="2" type="ORF">GCM10009810_32570</name>
</gene>